<gene>
    <name evidence="1" type="ORF">NPIL_499301</name>
</gene>
<feature type="non-terminal residue" evidence="1">
    <location>
        <position position="57"/>
    </location>
</feature>
<evidence type="ECO:0000313" key="2">
    <source>
        <dbReference type="Proteomes" id="UP000887013"/>
    </source>
</evidence>
<protein>
    <submittedName>
        <fullName evidence="1">Uncharacterized protein</fullName>
    </submittedName>
</protein>
<keyword evidence="2" id="KW-1185">Reference proteome</keyword>
<organism evidence="1 2">
    <name type="scientific">Nephila pilipes</name>
    <name type="common">Giant wood spider</name>
    <name type="synonym">Nephila maculata</name>
    <dbReference type="NCBI Taxonomy" id="299642"/>
    <lineage>
        <taxon>Eukaryota</taxon>
        <taxon>Metazoa</taxon>
        <taxon>Ecdysozoa</taxon>
        <taxon>Arthropoda</taxon>
        <taxon>Chelicerata</taxon>
        <taxon>Arachnida</taxon>
        <taxon>Araneae</taxon>
        <taxon>Araneomorphae</taxon>
        <taxon>Entelegynae</taxon>
        <taxon>Araneoidea</taxon>
        <taxon>Nephilidae</taxon>
        <taxon>Nephila</taxon>
    </lineage>
</organism>
<proteinExistence type="predicted"/>
<reference evidence="1" key="1">
    <citation type="submission" date="2020-08" db="EMBL/GenBank/DDBJ databases">
        <title>Multicomponent nature underlies the extraordinary mechanical properties of spider dragline silk.</title>
        <authorList>
            <person name="Kono N."/>
            <person name="Nakamura H."/>
            <person name="Mori M."/>
            <person name="Yoshida Y."/>
            <person name="Ohtoshi R."/>
            <person name="Malay A.D."/>
            <person name="Moran D.A.P."/>
            <person name="Tomita M."/>
            <person name="Numata K."/>
            <person name="Arakawa K."/>
        </authorList>
    </citation>
    <scope>NUCLEOTIDE SEQUENCE</scope>
</reference>
<evidence type="ECO:0000313" key="1">
    <source>
        <dbReference type="EMBL" id="GFT52784.1"/>
    </source>
</evidence>
<dbReference type="Proteomes" id="UP000887013">
    <property type="component" value="Unassembled WGS sequence"/>
</dbReference>
<name>A0A8X6P967_NEPPI</name>
<comment type="caution">
    <text evidence="1">The sequence shown here is derived from an EMBL/GenBank/DDBJ whole genome shotgun (WGS) entry which is preliminary data.</text>
</comment>
<accession>A0A8X6P967</accession>
<dbReference type="EMBL" id="BMAW01017206">
    <property type="protein sequence ID" value="GFT52784.1"/>
    <property type="molecule type" value="Genomic_DNA"/>
</dbReference>
<sequence>MRLPCTGITDKFETDGAVEKVLENCSGRARALVRKYCTGSVQYRSPRKSAQHVKGAV</sequence>
<dbReference type="AlphaFoldDB" id="A0A8X6P967"/>